<name>A0A6C1KHF5_XANAU</name>
<feature type="transmembrane region" description="Helical" evidence="2">
    <location>
        <begin position="180"/>
        <end position="198"/>
    </location>
</feature>
<dbReference type="EMBL" id="VAUP01000022">
    <property type="protein sequence ID" value="TLX43037.1"/>
    <property type="molecule type" value="Genomic_DNA"/>
</dbReference>
<feature type="transmembrane region" description="Helical" evidence="2">
    <location>
        <begin position="705"/>
        <end position="727"/>
    </location>
</feature>
<evidence type="ECO:0000313" key="3">
    <source>
        <dbReference type="EMBL" id="TLX43037.1"/>
    </source>
</evidence>
<protein>
    <submittedName>
        <fullName evidence="3">Uncharacterized protein</fullName>
    </submittedName>
</protein>
<organism evidence="3 4">
    <name type="scientific">Xanthobacter autotrophicus</name>
    <dbReference type="NCBI Taxonomy" id="280"/>
    <lineage>
        <taxon>Bacteria</taxon>
        <taxon>Pseudomonadati</taxon>
        <taxon>Pseudomonadota</taxon>
        <taxon>Alphaproteobacteria</taxon>
        <taxon>Hyphomicrobiales</taxon>
        <taxon>Xanthobacteraceae</taxon>
        <taxon>Xanthobacter</taxon>
    </lineage>
</organism>
<feature type="transmembrane region" description="Helical" evidence="2">
    <location>
        <begin position="131"/>
        <end position="152"/>
    </location>
</feature>
<evidence type="ECO:0000313" key="4">
    <source>
        <dbReference type="Proteomes" id="UP000305131"/>
    </source>
</evidence>
<proteinExistence type="predicted"/>
<comment type="caution">
    <text evidence="3">The sequence shown here is derived from an EMBL/GenBank/DDBJ whole genome shotgun (WGS) entry which is preliminary data.</text>
</comment>
<accession>A0A6C1KHF5</accession>
<dbReference type="Proteomes" id="UP000305131">
    <property type="component" value="Unassembled WGS sequence"/>
</dbReference>
<feature type="transmembrane region" description="Helical" evidence="2">
    <location>
        <begin position="679"/>
        <end position="699"/>
    </location>
</feature>
<gene>
    <name evidence="3" type="ORF">FBQ73_10325</name>
</gene>
<evidence type="ECO:0000256" key="1">
    <source>
        <dbReference type="SAM" id="MobiDB-lite"/>
    </source>
</evidence>
<dbReference type="AlphaFoldDB" id="A0A6C1KHF5"/>
<feature type="region of interest" description="Disordered" evidence="1">
    <location>
        <begin position="96"/>
        <end position="119"/>
    </location>
</feature>
<keyword evidence="2" id="KW-0472">Membrane</keyword>
<dbReference type="RefSeq" id="WP_138399394.1">
    <property type="nucleotide sequence ID" value="NZ_JBAFVI010000002.1"/>
</dbReference>
<reference evidence="3 4" key="1">
    <citation type="submission" date="2019-05" db="EMBL/GenBank/DDBJ databases">
        <authorList>
            <person name="Zhou X."/>
        </authorList>
    </citation>
    <scope>NUCLEOTIDE SEQUENCE [LARGE SCALE GENOMIC DNA]</scope>
    <source>
        <strain evidence="3 4">DSM 432</strain>
    </source>
</reference>
<evidence type="ECO:0000256" key="2">
    <source>
        <dbReference type="SAM" id="Phobius"/>
    </source>
</evidence>
<keyword evidence="2" id="KW-0812">Transmembrane</keyword>
<sequence length="808" mass="84831">MSPGSGSGATAGLLGGLGGEAGLTRLLREAEHRQIDVAQDSKLRLAEVLARYADAGLAFADGEEAGVVVAGVLARSSRDERALRELVRGAWRTGQPTGIAHLSQPEPSSRGPEPEDPAVAAARRAAQRRRAVLAAGLMLLTAGTAALLWWGLQGGAPTPVITDAQPAVVPLALDAAIADLLLRAAVALPALIAAWIVWERRRVAAGDEDAPSPGAIARWLPETPGLVLFTSLAVRRSLEQLRRPLRIRLRRLDVRRSVCATAQAGGVPRLHFEERRVALDCVVLVERAGRTDHVAALGVQLAGRLREAGAPVMHYEFSGSPALVTRIEPGSGTRGAPVPFERFAFSHARARLLLVSSGNAFLDPRTLALSKFHREALDAFAQVYLLSPAPRRSVGGRLRQGGAGEAAFRAGMAERAFGHAGARVVAADAAGIAAVAASALAPPGDDGALADETPDLPDRLVSALDTRLPLYLAEHALPSAPDNGADAPLATAELSNAEVSELVASLRGYMGSRAAFRLLTAVLIFPRLHPDLTAAIATALAAPAPVGRGGAMEPVGPRLTEDLYLRIARLPWGRETKAPAWLRLALARALTDTERAAVAQALDRVTAQLVADPQSRDPERVVLTPDDSARIGHPAGLPARDPVFAAFRSAGDPLHIGILAPRLADGRADAPASAARRGAIGALVLVAAAGYVFAETIIAELGTLLGGPATIVLGWWAASLFAAIAALLPSGLGNTAGDIFVALALLIGLLWLLFPYRIALATRTYREPDPEAVNQFLNDVATRAGVRAREWLEDAGRRLRGTRRPEVK</sequence>
<keyword evidence="2" id="KW-1133">Transmembrane helix</keyword>
<feature type="transmembrane region" description="Helical" evidence="2">
    <location>
        <begin position="739"/>
        <end position="758"/>
    </location>
</feature>
<dbReference type="GeneID" id="95773848"/>